<keyword evidence="3 4" id="KW-0408">Iron</keyword>
<protein>
    <submittedName>
        <fullName evidence="7">Nitric oxide reductase</fullName>
    </submittedName>
</protein>
<accession>A0A0A2MA94</accession>
<evidence type="ECO:0000256" key="4">
    <source>
        <dbReference type="PROSITE-ProRule" id="PRU00433"/>
    </source>
</evidence>
<dbReference type="STRING" id="1121899.GCA_000430025_00611"/>
<dbReference type="GO" id="GO:0020037">
    <property type="term" value="F:heme binding"/>
    <property type="evidence" value="ECO:0007669"/>
    <property type="project" value="InterPro"/>
</dbReference>
<dbReference type="RefSeq" id="WP_026979394.1">
    <property type="nucleotide sequence ID" value="NZ_AUCZ01000003.1"/>
</dbReference>
<proteinExistence type="predicted"/>
<keyword evidence="5" id="KW-0472">Membrane</keyword>
<evidence type="ECO:0000259" key="6">
    <source>
        <dbReference type="PROSITE" id="PS51007"/>
    </source>
</evidence>
<dbReference type="AlphaFoldDB" id="A0A0A2MA94"/>
<feature type="transmembrane region" description="Helical" evidence="5">
    <location>
        <begin position="9"/>
        <end position="31"/>
    </location>
</feature>
<dbReference type="PROSITE" id="PS51007">
    <property type="entry name" value="CYTC"/>
    <property type="match status" value="1"/>
</dbReference>
<evidence type="ECO:0000256" key="5">
    <source>
        <dbReference type="SAM" id="Phobius"/>
    </source>
</evidence>
<sequence>MLSKSQARAFFLGGTVVTFLIFIGLTIYSFMPANDQSNYSKIDKKVIRGKEIWESNNCMGCHTLLGEGGYYAPELTKVIERRGEGYVKAVLMSPIPWAPKGRKMVKYNMSEADAEAVIAFLKWNGEIDLNGFDRVVSPLAKDNN</sequence>
<keyword evidence="1 4" id="KW-0349">Heme</keyword>
<dbReference type="InterPro" id="IPR036909">
    <property type="entry name" value="Cyt_c-like_dom_sf"/>
</dbReference>
<evidence type="ECO:0000256" key="2">
    <source>
        <dbReference type="ARBA" id="ARBA00022723"/>
    </source>
</evidence>
<dbReference type="Proteomes" id="UP000030121">
    <property type="component" value="Unassembled WGS sequence"/>
</dbReference>
<dbReference type="Pfam" id="PF00034">
    <property type="entry name" value="Cytochrom_C"/>
    <property type="match status" value="1"/>
</dbReference>
<dbReference type="InterPro" id="IPR009056">
    <property type="entry name" value="Cyt_c-like_dom"/>
</dbReference>
<dbReference type="eggNOG" id="COG2010">
    <property type="taxonomic scope" value="Bacteria"/>
</dbReference>
<comment type="caution">
    <text evidence="7">The sequence shown here is derived from an EMBL/GenBank/DDBJ whole genome shotgun (WGS) entry which is preliminary data.</text>
</comment>
<keyword evidence="5" id="KW-1133">Transmembrane helix</keyword>
<dbReference type="OrthoDB" id="9809720at2"/>
<keyword evidence="8" id="KW-1185">Reference proteome</keyword>
<name>A0A0A2MA94_9FLAO</name>
<gene>
    <name evidence="7" type="ORF">Q764_07450</name>
</gene>
<keyword evidence="5" id="KW-0812">Transmembrane</keyword>
<feature type="domain" description="Cytochrome c" evidence="6">
    <location>
        <begin position="44"/>
        <end position="125"/>
    </location>
</feature>
<dbReference type="EMBL" id="JRLW01000008">
    <property type="protein sequence ID" value="KGO89597.1"/>
    <property type="molecule type" value="Genomic_DNA"/>
</dbReference>
<evidence type="ECO:0000313" key="7">
    <source>
        <dbReference type="EMBL" id="KGO89597.1"/>
    </source>
</evidence>
<dbReference type="Gene3D" id="1.10.760.10">
    <property type="entry name" value="Cytochrome c-like domain"/>
    <property type="match status" value="1"/>
</dbReference>
<keyword evidence="2 4" id="KW-0479">Metal-binding</keyword>
<reference evidence="7 8" key="1">
    <citation type="submission" date="2013-09" db="EMBL/GenBank/DDBJ databases">
        <authorList>
            <person name="Zeng Z."/>
            <person name="Chen C."/>
        </authorList>
    </citation>
    <scope>NUCLEOTIDE SEQUENCE [LARGE SCALE GENOMIC DNA]</scope>
    <source>
        <strain evidence="7 8">GH29-5</strain>
    </source>
</reference>
<evidence type="ECO:0000256" key="3">
    <source>
        <dbReference type="ARBA" id="ARBA00023004"/>
    </source>
</evidence>
<dbReference type="SUPFAM" id="SSF46626">
    <property type="entry name" value="Cytochrome c"/>
    <property type="match status" value="1"/>
</dbReference>
<organism evidence="7 8">
    <name type="scientific">Flavobacterium suncheonense GH29-5 = DSM 17707</name>
    <dbReference type="NCBI Taxonomy" id="1121899"/>
    <lineage>
        <taxon>Bacteria</taxon>
        <taxon>Pseudomonadati</taxon>
        <taxon>Bacteroidota</taxon>
        <taxon>Flavobacteriia</taxon>
        <taxon>Flavobacteriales</taxon>
        <taxon>Flavobacteriaceae</taxon>
        <taxon>Flavobacterium</taxon>
    </lineage>
</organism>
<evidence type="ECO:0000313" key="8">
    <source>
        <dbReference type="Proteomes" id="UP000030121"/>
    </source>
</evidence>
<dbReference type="GO" id="GO:0009055">
    <property type="term" value="F:electron transfer activity"/>
    <property type="evidence" value="ECO:0007669"/>
    <property type="project" value="InterPro"/>
</dbReference>
<dbReference type="GO" id="GO:0046872">
    <property type="term" value="F:metal ion binding"/>
    <property type="evidence" value="ECO:0007669"/>
    <property type="project" value="UniProtKB-KW"/>
</dbReference>
<evidence type="ECO:0000256" key="1">
    <source>
        <dbReference type="ARBA" id="ARBA00022617"/>
    </source>
</evidence>